<accession>A0AAU9IYM7</accession>
<dbReference type="InterPro" id="IPR011009">
    <property type="entry name" value="Kinase-like_dom_sf"/>
</dbReference>
<evidence type="ECO:0000256" key="5">
    <source>
        <dbReference type="ARBA" id="ARBA00022679"/>
    </source>
</evidence>
<keyword evidence="6 11" id="KW-0547">Nucleotide-binding</keyword>
<dbReference type="InterPro" id="IPR033931">
    <property type="entry name" value="PDK1-typ_PH"/>
</dbReference>
<dbReference type="GO" id="GO:0004674">
    <property type="term" value="F:protein serine/threonine kinase activity"/>
    <property type="evidence" value="ECO:0007669"/>
    <property type="project" value="UniProtKB-KW"/>
</dbReference>
<dbReference type="Pfam" id="PF14593">
    <property type="entry name" value="PH_3"/>
    <property type="match status" value="1"/>
</dbReference>
<keyword evidence="4 12" id="KW-0723">Serine/threonine-protein kinase</keyword>
<dbReference type="SMART" id="SM00220">
    <property type="entry name" value="S_TKc"/>
    <property type="match status" value="1"/>
</dbReference>
<evidence type="ECO:0000256" key="4">
    <source>
        <dbReference type="ARBA" id="ARBA00022527"/>
    </source>
</evidence>
<dbReference type="AlphaFoldDB" id="A0AAU9IYM7"/>
<dbReference type="FunFam" id="3.30.200.20:FF:000042">
    <property type="entry name" value="Aurora kinase A"/>
    <property type="match status" value="1"/>
</dbReference>
<evidence type="ECO:0000313" key="14">
    <source>
        <dbReference type="EMBL" id="CAG9317220.1"/>
    </source>
</evidence>
<dbReference type="Pfam" id="PF00069">
    <property type="entry name" value="Pkinase"/>
    <property type="match status" value="1"/>
</dbReference>
<evidence type="ECO:0000256" key="12">
    <source>
        <dbReference type="RuleBase" id="RU000304"/>
    </source>
</evidence>
<comment type="subunit">
    <text evidence="2">Monomer.</text>
</comment>
<evidence type="ECO:0000256" key="9">
    <source>
        <dbReference type="ARBA" id="ARBA00047899"/>
    </source>
</evidence>
<dbReference type="InterPro" id="IPR017441">
    <property type="entry name" value="Protein_kinase_ATP_BS"/>
</dbReference>
<feature type="binding site" evidence="11">
    <location>
        <position position="41"/>
    </location>
    <ligand>
        <name>ATP</name>
        <dbReference type="ChEBI" id="CHEBI:30616"/>
    </ligand>
</feature>
<dbReference type="PANTHER" id="PTHR24356">
    <property type="entry name" value="SERINE/THREONINE-PROTEIN KINASE"/>
    <property type="match status" value="1"/>
</dbReference>
<dbReference type="PROSITE" id="PS00107">
    <property type="entry name" value="PROTEIN_KINASE_ATP"/>
    <property type="match status" value="1"/>
</dbReference>
<evidence type="ECO:0000256" key="11">
    <source>
        <dbReference type="PROSITE-ProRule" id="PRU10141"/>
    </source>
</evidence>
<gene>
    <name evidence="14" type="ORF">BSTOLATCC_MIC18474</name>
</gene>
<dbReference type="InterPro" id="IPR008271">
    <property type="entry name" value="Ser/Thr_kinase_AS"/>
</dbReference>
<dbReference type="SUPFAM" id="SSF56112">
    <property type="entry name" value="Protein kinase-like (PK-like)"/>
    <property type="match status" value="1"/>
</dbReference>
<dbReference type="PROSITE" id="PS50011">
    <property type="entry name" value="PROTEIN_KINASE_DOM"/>
    <property type="match status" value="1"/>
</dbReference>
<dbReference type="InterPro" id="IPR039046">
    <property type="entry name" value="PDPK1"/>
</dbReference>
<dbReference type="Gene3D" id="1.10.510.10">
    <property type="entry name" value="Transferase(Phosphotransferase) domain 1"/>
    <property type="match status" value="1"/>
</dbReference>
<reference evidence="14" key="1">
    <citation type="submission" date="2021-09" db="EMBL/GenBank/DDBJ databases">
        <authorList>
            <consortium name="AG Swart"/>
            <person name="Singh M."/>
            <person name="Singh A."/>
            <person name="Seah K."/>
            <person name="Emmerich C."/>
        </authorList>
    </citation>
    <scope>NUCLEOTIDE SEQUENCE</scope>
    <source>
        <strain evidence="14">ATCC30299</strain>
    </source>
</reference>
<dbReference type="CDD" id="cd05581">
    <property type="entry name" value="STKc_PDK1"/>
    <property type="match status" value="1"/>
</dbReference>
<keyword evidence="15" id="KW-1185">Reference proteome</keyword>
<evidence type="ECO:0000313" key="15">
    <source>
        <dbReference type="Proteomes" id="UP001162131"/>
    </source>
</evidence>
<evidence type="ECO:0000259" key="13">
    <source>
        <dbReference type="PROSITE" id="PS50011"/>
    </source>
</evidence>
<dbReference type="EC" id="2.7.11.1" evidence="3"/>
<dbReference type="PROSITE" id="PS00108">
    <property type="entry name" value="PROTEIN_KINASE_ST"/>
    <property type="match status" value="1"/>
</dbReference>
<dbReference type="SUPFAM" id="SSF50729">
    <property type="entry name" value="PH domain-like"/>
    <property type="match status" value="1"/>
</dbReference>
<evidence type="ECO:0000256" key="6">
    <source>
        <dbReference type="ARBA" id="ARBA00022741"/>
    </source>
</evidence>
<comment type="catalytic activity">
    <reaction evidence="10">
        <text>L-seryl-[protein] + ATP = O-phospho-L-seryl-[protein] + ADP + H(+)</text>
        <dbReference type="Rhea" id="RHEA:17989"/>
        <dbReference type="Rhea" id="RHEA-COMP:9863"/>
        <dbReference type="Rhea" id="RHEA-COMP:11604"/>
        <dbReference type="ChEBI" id="CHEBI:15378"/>
        <dbReference type="ChEBI" id="CHEBI:29999"/>
        <dbReference type="ChEBI" id="CHEBI:30616"/>
        <dbReference type="ChEBI" id="CHEBI:83421"/>
        <dbReference type="ChEBI" id="CHEBI:456216"/>
        <dbReference type="EC" id="2.7.11.1"/>
    </reaction>
</comment>
<dbReference type="Gene3D" id="3.30.200.20">
    <property type="entry name" value="Phosphorylase Kinase, domain 1"/>
    <property type="match status" value="1"/>
</dbReference>
<organism evidence="14 15">
    <name type="scientific">Blepharisma stoltei</name>
    <dbReference type="NCBI Taxonomy" id="1481888"/>
    <lineage>
        <taxon>Eukaryota</taxon>
        <taxon>Sar</taxon>
        <taxon>Alveolata</taxon>
        <taxon>Ciliophora</taxon>
        <taxon>Postciliodesmatophora</taxon>
        <taxon>Heterotrichea</taxon>
        <taxon>Heterotrichida</taxon>
        <taxon>Blepharismidae</taxon>
        <taxon>Blepharisma</taxon>
    </lineage>
</organism>
<dbReference type="FunFam" id="1.10.510.10:FF:000571">
    <property type="entry name" value="Maternal embryonic leucine zipper kinase"/>
    <property type="match status" value="1"/>
</dbReference>
<sequence length="434" mass="49678">MAESKRVDQHDFDFIEILGTGAYGRVVKAIKKDTGETFAIKIVEKSLLKKENKEKQALIEKNILTKLKTHPGIIKLHYTFQDAENLFFVLEYCPNGDFGSLISSFKPSFPIELARFYTAELIFILDQLHSEGIVHRDLKPDNLLLSQDFHLRLSDFGTAKEVSQEPENSQDQDHELERRGTFVGTAEYVSPELLNDENVGPSADLWALGCSIYEMMAGKPPFRGVSSFMIFEQIREGRIEFTENMPDDGIDIVRKLLVVNPADRLGGGSLGSANDMNALKNHPFISGFDLNSIMSQAVPYENMPEINHPKENDVLEIELLNREENKEPEVLMIGIIKKWCKWVYRKRQLIITDEPRVFYKNLENLYKGDIEFSAVLKAEAKNDKEFVVTTSKRSYFFKEILGNSHKWVETINKLVRDHFHKAGESPMHMAVTQK</sequence>
<dbReference type="Gene3D" id="2.30.29.30">
    <property type="entry name" value="Pleckstrin-homology domain (PH domain)/Phosphotyrosine-binding domain (PTB)"/>
    <property type="match status" value="1"/>
</dbReference>
<evidence type="ECO:0000256" key="7">
    <source>
        <dbReference type="ARBA" id="ARBA00022777"/>
    </source>
</evidence>
<dbReference type="PANTHER" id="PTHR24356:SF163">
    <property type="entry name" value="3-PHOSPHOINOSITIDE-DEPENDENT PROTEIN KINASE 1-RELATED"/>
    <property type="match status" value="1"/>
</dbReference>
<dbReference type="InterPro" id="IPR011993">
    <property type="entry name" value="PH-like_dom_sf"/>
</dbReference>
<dbReference type="EMBL" id="CAJZBQ010000018">
    <property type="protein sequence ID" value="CAG9317220.1"/>
    <property type="molecule type" value="Genomic_DNA"/>
</dbReference>
<proteinExistence type="inferred from homology"/>
<name>A0AAU9IYM7_9CILI</name>
<dbReference type="InterPro" id="IPR000719">
    <property type="entry name" value="Prot_kinase_dom"/>
</dbReference>
<dbReference type="InterPro" id="IPR050236">
    <property type="entry name" value="Ser_Thr_kinase_AGC"/>
</dbReference>
<comment type="caution">
    <text evidence="14">The sequence shown here is derived from an EMBL/GenBank/DDBJ whole genome shotgun (WGS) entry which is preliminary data.</text>
</comment>
<dbReference type="Proteomes" id="UP001162131">
    <property type="component" value="Unassembled WGS sequence"/>
</dbReference>
<keyword evidence="5" id="KW-0808">Transferase</keyword>
<keyword evidence="8 11" id="KW-0067">ATP-binding</keyword>
<evidence type="ECO:0000256" key="8">
    <source>
        <dbReference type="ARBA" id="ARBA00022840"/>
    </source>
</evidence>
<evidence type="ECO:0000256" key="1">
    <source>
        <dbReference type="ARBA" id="ARBA00010006"/>
    </source>
</evidence>
<dbReference type="GO" id="GO:0035556">
    <property type="term" value="P:intracellular signal transduction"/>
    <property type="evidence" value="ECO:0007669"/>
    <property type="project" value="TreeGrafter"/>
</dbReference>
<keyword evidence="7" id="KW-0418">Kinase</keyword>
<feature type="domain" description="Protein kinase" evidence="13">
    <location>
        <begin position="12"/>
        <end position="285"/>
    </location>
</feature>
<evidence type="ECO:0000256" key="3">
    <source>
        <dbReference type="ARBA" id="ARBA00012513"/>
    </source>
</evidence>
<evidence type="ECO:0000256" key="2">
    <source>
        <dbReference type="ARBA" id="ARBA00011245"/>
    </source>
</evidence>
<comment type="similarity">
    <text evidence="1">Belongs to the protein kinase superfamily. AGC Ser/Thr protein kinase family. PDPK1 subfamily.</text>
</comment>
<dbReference type="GO" id="GO:0005524">
    <property type="term" value="F:ATP binding"/>
    <property type="evidence" value="ECO:0007669"/>
    <property type="project" value="UniProtKB-UniRule"/>
</dbReference>
<protein>
    <recommendedName>
        <fullName evidence="3">non-specific serine/threonine protein kinase</fullName>
        <ecNumber evidence="3">2.7.11.1</ecNumber>
    </recommendedName>
</protein>
<comment type="catalytic activity">
    <reaction evidence="9">
        <text>L-threonyl-[protein] + ATP = O-phospho-L-threonyl-[protein] + ADP + H(+)</text>
        <dbReference type="Rhea" id="RHEA:46608"/>
        <dbReference type="Rhea" id="RHEA-COMP:11060"/>
        <dbReference type="Rhea" id="RHEA-COMP:11605"/>
        <dbReference type="ChEBI" id="CHEBI:15378"/>
        <dbReference type="ChEBI" id="CHEBI:30013"/>
        <dbReference type="ChEBI" id="CHEBI:30616"/>
        <dbReference type="ChEBI" id="CHEBI:61977"/>
        <dbReference type="ChEBI" id="CHEBI:456216"/>
        <dbReference type="EC" id="2.7.11.1"/>
    </reaction>
</comment>
<evidence type="ECO:0000256" key="10">
    <source>
        <dbReference type="ARBA" id="ARBA00048679"/>
    </source>
</evidence>